<dbReference type="InterPro" id="IPR052196">
    <property type="entry name" value="Bact_Kbp"/>
</dbReference>
<dbReference type="Gene3D" id="2.60.40.10">
    <property type="entry name" value="Immunoglobulins"/>
    <property type="match status" value="1"/>
</dbReference>
<dbReference type="InterPro" id="IPR018392">
    <property type="entry name" value="LysM"/>
</dbReference>
<reference evidence="3" key="1">
    <citation type="submission" date="2022-06" db="EMBL/GenBank/DDBJ databases">
        <title>Sneathiella actinostolidae sp. nov., isolated from a sea anemonein the Western Pacific Ocean.</title>
        <authorList>
            <person name="Wei M.J."/>
        </authorList>
    </citation>
    <scope>NUCLEOTIDE SEQUENCE</scope>
    <source>
        <strain evidence="3">PHK-P5</strain>
    </source>
</reference>
<protein>
    <submittedName>
        <fullName evidence="3">Ig-like domain-containing protein</fullName>
    </submittedName>
</protein>
<feature type="domain" description="LysM" evidence="2">
    <location>
        <begin position="328"/>
        <end position="377"/>
    </location>
</feature>
<name>A0ABY4VXR8_9PROT</name>
<dbReference type="RefSeq" id="WP_251932497.1">
    <property type="nucleotide sequence ID" value="NZ_CP098747.1"/>
</dbReference>
<dbReference type="EMBL" id="CP098747">
    <property type="protein sequence ID" value="USG59727.1"/>
    <property type="molecule type" value="Genomic_DNA"/>
</dbReference>
<dbReference type="Gene3D" id="3.30.420.430">
    <property type="match status" value="1"/>
</dbReference>
<dbReference type="NCBIfam" id="NF033510">
    <property type="entry name" value="Ca_tandemer"/>
    <property type="match status" value="1"/>
</dbReference>
<dbReference type="SMART" id="SM00257">
    <property type="entry name" value="LysM"/>
    <property type="match status" value="1"/>
</dbReference>
<gene>
    <name evidence="3" type="ORF">NBZ79_11095</name>
</gene>
<dbReference type="Pfam" id="PF17936">
    <property type="entry name" value="Big_6"/>
    <property type="match status" value="1"/>
</dbReference>
<dbReference type="Proteomes" id="UP001056291">
    <property type="component" value="Chromosome"/>
</dbReference>
<sequence>MRVFGILAVLLLIVAGVFLYIKGGNLFSSDEEGGVPKQSAISSESPQADTTAPDRSNDTTTDTKPADKKASATGSTSTAQIVDKKLDTSEDEAAQKMAAARPSFDVVRVDQNCEILIAGRGVPNSMVTIVVGGNDTGEVKTSARGEWVFSSTKPLPSGSQTVNLIAKNPDGRELESGKLVVMNVPDCTKPLTERAPAIAMLAPKEGNAETDGQVKLLQVPAPVGDLSEAKGLSLGAVNYGDAGNLELSGKGKPGNTIQVYVNNRAVGSAVVDADGNWSMRPDHPVPAGTYKLRIDQLDPTGTVVSRVELPFQRAPASDVILAQENGKLSAIVQPGNSLWRIARRVYGEGTEYTVIYQANQDQIRNPHLIFPGQIFKLPSKD</sequence>
<proteinExistence type="predicted"/>
<feature type="region of interest" description="Disordered" evidence="1">
    <location>
        <begin position="30"/>
        <end position="79"/>
    </location>
</feature>
<dbReference type="PROSITE" id="PS51782">
    <property type="entry name" value="LYSM"/>
    <property type="match status" value="1"/>
</dbReference>
<evidence type="ECO:0000259" key="2">
    <source>
        <dbReference type="PROSITE" id="PS51782"/>
    </source>
</evidence>
<dbReference type="PANTHER" id="PTHR34700">
    <property type="entry name" value="POTASSIUM BINDING PROTEIN KBP"/>
    <property type="match status" value="1"/>
</dbReference>
<organism evidence="3 4">
    <name type="scientific">Sneathiella marina</name>
    <dbReference type="NCBI Taxonomy" id="2950108"/>
    <lineage>
        <taxon>Bacteria</taxon>
        <taxon>Pseudomonadati</taxon>
        <taxon>Pseudomonadota</taxon>
        <taxon>Alphaproteobacteria</taxon>
        <taxon>Sneathiellales</taxon>
        <taxon>Sneathiellaceae</taxon>
        <taxon>Sneathiella</taxon>
    </lineage>
</organism>
<dbReference type="InterPro" id="IPR041498">
    <property type="entry name" value="Big_6"/>
</dbReference>
<evidence type="ECO:0000256" key="1">
    <source>
        <dbReference type="SAM" id="MobiDB-lite"/>
    </source>
</evidence>
<dbReference type="PANTHER" id="PTHR34700:SF4">
    <property type="entry name" value="PHAGE-LIKE ELEMENT PBSX PROTEIN XKDP"/>
    <property type="match status" value="1"/>
</dbReference>
<evidence type="ECO:0000313" key="4">
    <source>
        <dbReference type="Proteomes" id="UP001056291"/>
    </source>
</evidence>
<dbReference type="Pfam" id="PF01476">
    <property type="entry name" value="LysM"/>
    <property type="match status" value="1"/>
</dbReference>
<evidence type="ECO:0000313" key="3">
    <source>
        <dbReference type="EMBL" id="USG59727.1"/>
    </source>
</evidence>
<dbReference type="InterPro" id="IPR036779">
    <property type="entry name" value="LysM_dom_sf"/>
</dbReference>
<accession>A0ABY4VXR8</accession>
<keyword evidence="4" id="KW-1185">Reference proteome</keyword>
<dbReference type="CDD" id="cd00118">
    <property type="entry name" value="LysM"/>
    <property type="match status" value="1"/>
</dbReference>
<feature type="compositionally biased region" description="Polar residues" evidence="1">
    <location>
        <begin position="39"/>
        <end position="54"/>
    </location>
</feature>
<dbReference type="InterPro" id="IPR013783">
    <property type="entry name" value="Ig-like_fold"/>
</dbReference>
<dbReference type="Gene3D" id="3.10.350.10">
    <property type="entry name" value="LysM domain"/>
    <property type="match status" value="1"/>
</dbReference>